<dbReference type="GeneID" id="37029443"/>
<organism evidence="4 5">
    <name type="scientific">Jaminaea rosea</name>
    <dbReference type="NCBI Taxonomy" id="1569628"/>
    <lineage>
        <taxon>Eukaryota</taxon>
        <taxon>Fungi</taxon>
        <taxon>Dikarya</taxon>
        <taxon>Basidiomycota</taxon>
        <taxon>Ustilaginomycotina</taxon>
        <taxon>Exobasidiomycetes</taxon>
        <taxon>Microstromatales</taxon>
        <taxon>Microstromatales incertae sedis</taxon>
        <taxon>Jaminaea</taxon>
    </lineage>
</organism>
<dbReference type="SUPFAM" id="SSF54637">
    <property type="entry name" value="Thioesterase/thiol ester dehydrase-isomerase"/>
    <property type="match status" value="1"/>
</dbReference>
<keyword evidence="5" id="KW-1185">Reference proteome</keyword>
<name>A0A316V0I4_9BASI</name>
<dbReference type="GO" id="GO:0016853">
    <property type="term" value="F:isomerase activity"/>
    <property type="evidence" value="ECO:0007669"/>
    <property type="project" value="UniProtKB-KW"/>
</dbReference>
<dbReference type="OrthoDB" id="506431at2759"/>
<feature type="transmembrane region" description="Helical" evidence="2">
    <location>
        <begin position="61"/>
        <end position="81"/>
    </location>
</feature>
<gene>
    <name evidence="4" type="ORF">BDZ90DRAFT_248147</name>
</gene>
<accession>A0A316V0I4</accession>
<dbReference type="InterPro" id="IPR006683">
    <property type="entry name" value="Thioestr_dom"/>
</dbReference>
<keyword evidence="2" id="KW-0812">Transmembrane</keyword>
<sequence>MSLSAGRTLRVRPENLLRIDPSSSSSATTRPALLQRHALNAPLARTLSTSADAPRRPRSGLATALVIGIVGAGAYIAGSIYPPTIVTMVHPREAPAAPGSDTEEGRAHTANIEEQLMALSQVQALMASNSPIEVETRSPPNGTSSSADGSNPSTQVPSLETTPTHHPHFIASRPYRNYPPSKLLHSLTAGTLRGPGRFAVAPLVLAKTTTGAQALGGNEGDCHVFVHLGRSLCGHDGIVHGGLLATLCDEALARTAFVSLPAHVGVTARLEVDYKAPTMADQFVVLKTELVEAEGRKAVVKGTLMDMGGKTLVKARAIFVQPKFAHLLDTSLVKSAMDADVGAEKAKRA</sequence>
<evidence type="ECO:0000256" key="1">
    <source>
        <dbReference type="SAM" id="MobiDB-lite"/>
    </source>
</evidence>
<evidence type="ECO:0000313" key="5">
    <source>
        <dbReference type="Proteomes" id="UP000245884"/>
    </source>
</evidence>
<keyword evidence="2" id="KW-0472">Membrane</keyword>
<feature type="compositionally biased region" description="Polar residues" evidence="1">
    <location>
        <begin position="138"/>
        <end position="164"/>
    </location>
</feature>
<dbReference type="CDD" id="cd03443">
    <property type="entry name" value="PaaI_thioesterase"/>
    <property type="match status" value="1"/>
</dbReference>
<feature type="domain" description="Thioesterase" evidence="3">
    <location>
        <begin position="237"/>
        <end position="310"/>
    </location>
</feature>
<evidence type="ECO:0000259" key="3">
    <source>
        <dbReference type="Pfam" id="PF03061"/>
    </source>
</evidence>
<evidence type="ECO:0000256" key="2">
    <source>
        <dbReference type="SAM" id="Phobius"/>
    </source>
</evidence>
<dbReference type="Proteomes" id="UP000245884">
    <property type="component" value="Unassembled WGS sequence"/>
</dbReference>
<keyword evidence="4" id="KW-0413">Isomerase</keyword>
<dbReference type="Pfam" id="PF03061">
    <property type="entry name" value="4HBT"/>
    <property type="match status" value="1"/>
</dbReference>
<dbReference type="PANTHER" id="PTHR47260">
    <property type="entry name" value="UPF0644 PROTEIN PB2B4.06"/>
    <property type="match status" value="1"/>
</dbReference>
<dbReference type="STRING" id="1569628.A0A316V0I4"/>
<dbReference type="Gene3D" id="3.10.129.10">
    <property type="entry name" value="Hotdog Thioesterase"/>
    <property type="match status" value="1"/>
</dbReference>
<dbReference type="RefSeq" id="XP_025365120.1">
    <property type="nucleotide sequence ID" value="XM_025507620.1"/>
</dbReference>
<dbReference type="AlphaFoldDB" id="A0A316V0I4"/>
<proteinExistence type="predicted"/>
<dbReference type="InterPro" id="IPR029069">
    <property type="entry name" value="HotDog_dom_sf"/>
</dbReference>
<keyword evidence="2" id="KW-1133">Transmembrane helix</keyword>
<reference evidence="4 5" key="1">
    <citation type="journal article" date="2018" name="Mol. Biol. Evol.">
        <title>Broad Genomic Sampling Reveals a Smut Pathogenic Ancestry of the Fungal Clade Ustilaginomycotina.</title>
        <authorList>
            <person name="Kijpornyongpan T."/>
            <person name="Mondo S.J."/>
            <person name="Barry K."/>
            <person name="Sandor L."/>
            <person name="Lee J."/>
            <person name="Lipzen A."/>
            <person name="Pangilinan J."/>
            <person name="LaButti K."/>
            <person name="Hainaut M."/>
            <person name="Henrissat B."/>
            <person name="Grigoriev I.V."/>
            <person name="Spatafora J.W."/>
            <person name="Aime M.C."/>
        </authorList>
    </citation>
    <scope>NUCLEOTIDE SEQUENCE [LARGE SCALE GENOMIC DNA]</scope>
    <source>
        <strain evidence="4 5">MCA 5214</strain>
    </source>
</reference>
<evidence type="ECO:0000313" key="4">
    <source>
        <dbReference type="EMBL" id="PWN30508.1"/>
    </source>
</evidence>
<feature type="region of interest" description="Disordered" evidence="1">
    <location>
        <begin position="131"/>
        <end position="172"/>
    </location>
</feature>
<protein>
    <submittedName>
        <fullName evidence="4">Thioesterase/thiol ester dehydrase-isomerase</fullName>
    </submittedName>
</protein>
<dbReference type="InterPro" id="IPR052061">
    <property type="entry name" value="PTE-AB_protein"/>
</dbReference>
<dbReference type="EMBL" id="KZ819662">
    <property type="protein sequence ID" value="PWN30508.1"/>
    <property type="molecule type" value="Genomic_DNA"/>
</dbReference>
<dbReference type="PANTHER" id="PTHR47260:SF1">
    <property type="entry name" value="UPF0644 PROTEIN PB2B4.06"/>
    <property type="match status" value="1"/>
</dbReference>